<evidence type="ECO:0000313" key="2">
    <source>
        <dbReference type="Proteomes" id="UP000474640"/>
    </source>
</evidence>
<sequence>MDLSVGTVTFHPNNKPPSRTANLDLIPTLTTNLDLAPTRTANLDLVPTLTANLDLAPTLTATLAPTLTPKWDPKTDADKKLSDTISKLSGSTADCFITYEEPSGEVKTKFVLNSPGINDLQAYVLMGMQFPSDNDTFETKMPESYFDIVSEIDGTIWRRTRDLFVKISKSCQTFHDERLPKILNAASTTREYAKSAIRDLSQAKVINLRENLLIILDEKYRTTPPDLDYKDAEATINQTLKKLGRSAESSKADIADIKTGLDAFKTNTGRLKEGVLDLAASYDKKHTLSDGSQVNISEMADSKHADAVKDLIKAQEAENEQSKDMVFWKFISYAFAKSDSEAKKIISGGAYLISDYELNHSVKEARAQVSGLDAKEKAVAELVFYVEALETQFKTIEKSMDKAISAMAHLYNLFDRQSGYFNGLVDNFSYIQSNLDEPSYKARAGGIIDGVDQTISGLGELKRSAEEFYKTHTEEAAEYEKFKIWE</sequence>
<evidence type="ECO:0000313" key="1">
    <source>
        <dbReference type="EMBL" id="KAF3280529.1"/>
    </source>
</evidence>
<organism evidence="1 2">
    <name type="scientific">Orbilia oligospora</name>
    <name type="common">Nematode-trapping fungus</name>
    <name type="synonym">Arthrobotrys oligospora</name>
    <dbReference type="NCBI Taxonomy" id="2813651"/>
    <lineage>
        <taxon>Eukaryota</taxon>
        <taxon>Fungi</taxon>
        <taxon>Dikarya</taxon>
        <taxon>Ascomycota</taxon>
        <taxon>Pezizomycotina</taxon>
        <taxon>Orbiliomycetes</taxon>
        <taxon>Orbiliales</taxon>
        <taxon>Orbiliaceae</taxon>
        <taxon>Orbilia</taxon>
    </lineage>
</organism>
<dbReference type="Proteomes" id="UP000474640">
    <property type="component" value="Unassembled WGS sequence"/>
</dbReference>
<reference evidence="1 2" key="1">
    <citation type="submission" date="2020-01" db="EMBL/GenBank/DDBJ databases">
        <authorList>
            <person name="Palmer J.M."/>
        </authorList>
    </citation>
    <scope>NUCLEOTIDE SEQUENCE [LARGE SCALE GENOMIC DNA]</scope>
    <source>
        <strain evidence="1 2">TWF970</strain>
    </source>
</reference>
<dbReference type="CDD" id="cd22656">
    <property type="entry name" value="ClyA_Cry6Aa-like"/>
    <property type="match status" value="1"/>
</dbReference>
<name>A0A7C8REV1_ORBOL</name>
<comment type="caution">
    <text evidence="1">The sequence shown here is derived from an EMBL/GenBank/DDBJ whole genome shotgun (WGS) entry which is preliminary data.</text>
</comment>
<dbReference type="OMA" id="GIHEFTR"/>
<protein>
    <submittedName>
        <fullName evidence="1">Uncharacterized protein</fullName>
    </submittedName>
</protein>
<dbReference type="AlphaFoldDB" id="A0A7C8REV1"/>
<dbReference type="EMBL" id="JAABOJ010000018">
    <property type="protein sequence ID" value="KAF3280529.1"/>
    <property type="molecule type" value="Genomic_DNA"/>
</dbReference>
<dbReference type="Gene3D" id="1.20.1170.10">
    <property type="match status" value="1"/>
</dbReference>
<accession>A0A7C8REV1</accession>
<gene>
    <name evidence="1" type="ORF">TWF970_002750</name>
</gene>
<dbReference type="OrthoDB" id="5066239at2759"/>
<dbReference type="SUPFAM" id="SSF58100">
    <property type="entry name" value="Bacterial hemolysins"/>
    <property type="match status" value="1"/>
</dbReference>
<proteinExistence type="predicted"/>